<feature type="domain" description="O-antigen ligase-related" evidence="6">
    <location>
        <begin position="164"/>
        <end position="301"/>
    </location>
</feature>
<feature type="transmembrane region" description="Helical" evidence="5">
    <location>
        <begin position="164"/>
        <end position="185"/>
    </location>
</feature>
<dbReference type="Pfam" id="PF04932">
    <property type="entry name" value="Wzy_C"/>
    <property type="match status" value="1"/>
</dbReference>
<dbReference type="EMBL" id="JAWHTF010000004">
    <property type="protein sequence ID" value="MDU8886144.1"/>
    <property type="molecule type" value="Genomic_DNA"/>
</dbReference>
<dbReference type="InterPro" id="IPR051533">
    <property type="entry name" value="WaaL-like"/>
</dbReference>
<name>A0ABU3U6V8_9FLAO</name>
<feature type="transmembrane region" description="Helical" evidence="5">
    <location>
        <begin position="103"/>
        <end position="120"/>
    </location>
</feature>
<feature type="transmembrane region" description="Helical" evidence="5">
    <location>
        <begin position="78"/>
        <end position="96"/>
    </location>
</feature>
<feature type="transmembrane region" description="Helical" evidence="5">
    <location>
        <begin position="322"/>
        <end position="354"/>
    </location>
</feature>
<evidence type="ECO:0000256" key="1">
    <source>
        <dbReference type="ARBA" id="ARBA00004141"/>
    </source>
</evidence>
<keyword evidence="4 5" id="KW-0472">Membrane</keyword>
<reference evidence="7 8" key="1">
    <citation type="submission" date="2023-10" db="EMBL/GenBank/DDBJ databases">
        <title>Marimonas sp. nov. isolated from tidal mud flat.</title>
        <authorList>
            <person name="Jaincy N.J."/>
            <person name="Srinivasan S."/>
            <person name="Lee S.-S."/>
        </authorList>
    </citation>
    <scope>NUCLEOTIDE SEQUENCE [LARGE SCALE GENOMIC DNA]</scope>
    <source>
        <strain evidence="7 8">MJ-SS3</strain>
    </source>
</reference>
<keyword evidence="3 5" id="KW-1133">Transmembrane helix</keyword>
<evidence type="ECO:0000256" key="2">
    <source>
        <dbReference type="ARBA" id="ARBA00022692"/>
    </source>
</evidence>
<feature type="transmembrane region" description="Helical" evidence="5">
    <location>
        <begin position="53"/>
        <end position="72"/>
    </location>
</feature>
<keyword evidence="7" id="KW-0436">Ligase</keyword>
<feature type="transmembrane region" description="Helical" evidence="5">
    <location>
        <begin position="197"/>
        <end position="218"/>
    </location>
</feature>
<keyword evidence="2 5" id="KW-0812">Transmembrane</keyword>
<accession>A0ABU3U6V8</accession>
<keyword evidence="8" id="KW-1185">Reference proteome</keyword>
<dbReference type="PANTHER" id="PTHR37422">
    <property type="entry name" value="TEICHURONIC ACID BIOSYNTHESIS PROTEIN TUAE"/>
    <property type="match status" value="1"/>
</dbReference>
<evidence type="ECO:0000259" key="6">
    <source>
        <dbReference type="Pfam" id="PF04932"/>
    </source>
</evidence>
<evidence type="ECO:0000256" key="3">
    <source>
        <dbReference type="ARBA" id="ARBA00022989"/>
    </source>
</evidence>
<dbReference type="GO" id="GO:0016874">
    <property type="term" value="F:ligase activity"/>
    <property type="evidence" value="ECO:0007669"/>
    <property type="project" value="UniProtKB-KW"/>
</dbReference>
<proteinExistence type="predicted"/>
<dbReference type="RefSeq" id="WP_316662098.1">
    <property type="nucleotide sequence ID" value="NZ_JAWHTF010000004.1"/>
</dbReference>
<feature type="transmembrane region" description="Helical" evidence="5">
    <location>
        <begin position="30"/>
        <end position="46"/>
    </location>
</feature>
<feature type="transmembrane region" description="Helical" evidence="5">
    <location>
        <begin position="132"/>
        <end position="152"/>
    </location>
</feature>
<dbReference type="PANTHER" id="PTHR37422:SF17">
    <property type="entry name" value="O-ANTIGEN LIGASE"/>
    <property type="match status" value="1"/>
</dbReference>
<evidence type="ECO:0000313" key="8">
    <source>
        <dbReference type="Proteomes" id="UP001268651"/>
    </source>
</evidence>
<feature type="transmembrane region" description="Helical" evidence="5">
    <location>
        <begin position="286"/>
        <end position="310"/>
    </location>
</feature>
<evidence type="ECO:0000313" key="7">
    <source>
        <dbReference type="EMBL" id="MDU8886144.1"/>
    </source>
</evidence>
<comment type="caution">
    <text evidence="7">The sequence shown here is derived from an EMBL/GenBank/DDBJ whole genome shotgun (WGS) entry which is preliminary data.</text>
</comment>
<dbReference type="InterPro" id="IPR007016">
    <property type="entry name" value="O-antigen_ligase-rel_domated"/>
</dbReference>
<evidence type="ECO:0000256" key="5">
    <source>
        <dbReference type="SAM" id="Phobius"/>
    </source>
</evidence>
<organism evidence="7 8">
    <name type="scientific">Gilvirhabdus luticola</name>
    <dbReference type="NCBI Taxonomy" id="3079858"/>
    <lineage>
        <taxon>Bacteria</taxon>
        <taxon>Pseudomonadati</taxon>
        <taxon>Bacteroidota</taxon>
        <taxon>Flavobacteriia</taxon>
        <taxon>Flavobacteriales</taxon>
        <taxon>Flavobacteriaceae</taxon>
        <taxon>Gilvirhabdus</taxon>
    </lineage>
</organism>
<comment type="subcellular location">
    <subcellularLocation>
        <location evidence="1">Membrane</location>
        <topology evidence="1">Multi-pass membrane protein</topology>
    </subcellularLocation>
</comment>
<evidence type="ECO:0000256" key="4">
    <source>
        <dbReference type="ARBA" id="ARBA00023136"/>
    </source>
</evidence>
<gene>
    <name evidence="7" type="ORF">RXV94_08235</name>
</gene>
<dbReference type="Proteomes" id="UP001268651">
    <property type="component" value="Unassembled WGS sequence"/>
</dbReference>
<protein>
    <submittedName>
        <fullName evidence="7">O-antigen ligase family protein</fullName>
    </submittedName>
</protein>
<sequence>MQIFKYILLTLVLLSLPTFGLYAFGPGVGSALVLLMFIGILGYFFLNKKEKFVFPFLVLGLSYYLISGVNFSGFLEDYINDIIKYLIFIILTGYLIKQTKQIEVCIILLIGALSILVNVIQFPNSYGRYSGLYLNPNTAGVVCLLGFAYSYSIKSLKYRLLLQFLFTIAGIMTFSRSFILVLILVNLVSMISNKKNIIGLLIGAVALVIILGTTTLQLNSKRFSALKSIFSDDVDREAISENPRNETWALYTDVVLDKPIYGHGYKSMQGKETDTVGIKAGVHNTYLMVLGESGLIPFLLLTYIYVFIFIKSLKHFSAHPEYNYLSIILITYLLVSHNFFDNYLILFISIWLYIKVKESPEIINPITKS</sequence>